<sequence length="278" mass="31664">MSLLGTYYSSTSVPTGFGMGWTFGVGAGFLTLAPRRQRFLGVCYSCKLKQARQAQPMLFLPRSWSGGGCDFQFQGTCSTLRSLLDTLMREKMEAMLYTLQKLLPGHLDHSKMETMRPMFSKSVKFQNPLVCFQGIDSLNSWLQVLAEAQAFIDLHEIYSENMRNHRGKYKVHTVWTITLAVDFQKIGKDLGLHHPVMEVWNAEKERGDPCKEETESDQQQSDSELEIIRISGETVLEMDLLGLVSRISSRWYVLQEEDGSSFATMKQTIGVFVERTFK</sequence>
<dbReference type="Proteomes" id="UP001162992">
    <property type="component" value="Chromosome 20"/>
</dbReference>
<keyword evidence="2" id="KW-1185">Reference proteome</keyword>
<proteinExistence type="predicted"/>
<dbReference type="EMBL" id="CM055111">
    <property type="protein sequence ID" value="KAJ7518940.1"/>
    <property type="molecule type" value="Genomic_DNA"/>
</dbReference>
<protein>
    <submittedName>
        <fullName evidence="1">Uncharacterized protein</fullName>
    </submittedName>
</protein>
<reference evidence="2" key="1">
    <citation type="journal article" date="2024" name="Proc. Natl. Acad. Sci. U.S.A.">
        <title>Extraordinary preservation of gene collinearity over three hundred million years revealed in homosporous lycophytes.</title>
        <authorList>
            <person name="Li C."/>
            <person name="Wickell D."/>
            <person name="Kuo L.Y."/>
            <person name="Chen X."/>
            <person name="Nie B."/>
            <person name="Liao X."/>
            <person name="Peng D."/>
            <person name="Ji J."/>
            <person name="Jenkins J."/>
            <person name="Williams M."/>
            <person name="Shu S."/>
            <person name="Plott C."/>
            <person name="Barry K."/>
            <person name="Rajasekar S."/>
            <person name="Grimwood J."/>
            <person name="Han X."/>
            <person name="Sun S."/>
            <person name="Hou Z."/>
            <person name="He W."/>
            <person name="Dai G."/>
            <person name="Sun C."/>
            <person name="Schmutz J."/>
            <person name="Leebens-Mack J.H."/>
            <person name="Li F.W."/>
            <person name="Wang L."/>
        </authorList>
    </citation>
    <scope>NUCLEOTIDE SEQUENCE [LARGE SCALE GENOMIC DNA]</scope>
    <source>
        <strain evidence="2">cv. PW_Plant_1</strain>
    </source>
</reference>
<name>A0ACC2AN70_DIPCM</name>
<accession>A0ACC2AN70</accession>
<organism evidence="1 2">
    <name type="scientific">Diphasiastrum complanatum</name>
    <name type="common">Issler's clubmoss</name>
    <name type="synonym">Lycopodium complanatum</name>
    <dbReference type="NCBI Taxonomy" id="34168"/>
    <lineage>
        <taxon>Eukaryota</taxon>
        <taxon>Viridiplantae</taxon>
        <taxon>Streptophyta</taxon>
        <taxon>Embryophyta</taxon>
        <taxon>Tracheophyta</taxon>
        <taxon>Lycopodiopsida</taxon>
        <taxon>Lycopodiales</taxon>
        <taxon>Lycopodiaceae</taxon>
        <taxon>Lycopodioideae</taxon>
        <taxon>Diphasiastrum</taxon>
    </lineage>
</organism>
<comment type="caution">
    <text evidence="1">The sequence shown here is derived from an EMBL/GenBank/DDBJ whole genome shotgun (WGS) entry which is preliminary data.</text>
</comment>
<gene>
    <name evidence="1" type="ORF">O6H91_20G016300</name>
</gene>
<evidence type="ECO:0000313" key="2">
    <source>
        <dbReference type="Proteomes" id="UP001162992"/>
    </source>
</evidence>
<evidence type="ECO:0000313" key="1">
    <source>
        <dbReference type="EMBL" id="KAJ7518940.1"/>
    </source>
</evidence>